<dbReference type="InterPro" id="IPR000726">
    <property type="entry name" value="Glyco_hydro_19_cat"/>
</dbReference>
<evidence type="ECO:0000259" key="1">
    <source>
        <dbReference type="Pfam" id="PF00182"/>
    </source>
</evidence>
<dbReference type="GO" id="GO:0016998">
    <property type="term" value="P:cell wall macromolecule catabolic process"/>
    <property type="evidence" value="ECO:0007669"/>
    <property type="project" value="InterPro"/>
</dbReference>
<sequence>MNQQQFQKAAGISAGLAARWFPHIDAAMSQFGISAVEDTAMFIAQVGHESSGFTLLVESFNYSTGGLAGFIRAKRITPDQASALGRKSYEKSLPLERQRAIANLVYSKRNGNTGPTDGWSYRGRGLIQITGKTNYRDCGNALKVDLVATPELLAQDEYAARSAAWFFAAKGCLVYSGDIVRVTQIINGGQNGIADRRERFAKAKSVLGC</sequence>
<organism evidence="2 3">
    <name type="scientific">Pluralibacter gergoviae</name>
    <name type="common">Enterobacter gergoviae</name>
    <dbReference type="NCBI Taxonomy" id="61647"/>
    <lineage>
        <taxon>Bacteria</taxon>
        <taxon>Pseudomonadati</taxon>
        <taxon>Pseudomonadota</taxon>
        <taxon>Gammaproteobacteria</taxon>
        <taxon>Enterobacterales</taxon>
        <taxon>Enterobacteriaceae</taxon>
        <taxon>Pluralibacter</taxon>
    </lineage>
</organism>
<keyword evidence="3" id="KW-1185">Reference proteome</keyword>
<dbReference type="InterPro" id="IPR023346">
    <property type="entry name" value="Lysozyme-like_dom_sf"/>
</dbReference>
<dbReference type="RefSeq" id="WP_048281110.1">
    <property type="nucleotide sequence ID" value="NZ_LDZF01000048.1"/>
</dbReference>
<protein>
    <submittedName>
        <fullName evidence="2">Endolysin</fullName>
    </submittedName>
</protein>
<dbReference type="PANTHER" id="PTHR34408">
    <property type="entry name" value="FAMILY PROTEIN, PUTATIVE-RELATED"/>
    <property type="match status" value="1"/>
</dbReference>
<comment type="caution">
    <text evidence="2">The sequence shown here is derived from an EMBL/GenBank/DDBJ whole genome shotgun (WGS) entry which is preliminary data.</text>
</comment>
<dbReference type="SUPFAM" id="SSF53955">
    <property type="entry name" value="Lysozyme-like"/>
    <property type="match status" value="1"/>
</dbReference>
<dbReference type="Gene3D" id="1.10.530.10">
    <property type="match status" value="1"/>
</dbReference>
<evidence type="ECO:0000313" key="2">
    <source>
        <dbReference type="EMBL" id="KMK08167.1"/>
    </source>
</evidence>
<evidence type="ECO:0000313" key="3">
    <source>
        <dbReference type="Proteomes" id="UP000036196"/>
    </source>
</evidence>
<dbReference type="Pfam" id="PF00182">
    <property type="entry name" value="Glyco_hydro_19"/>
    <property type="match status" value="1"/>
</dbReference>
<dbReference type="PATRIC" id="fig|61647.15.peg.4181"/>
<proteinExistence type="predicted"/>
<dbReference type="AlphaFoldDB" id="A0A0J5NIF5"/>
<dbReference type="PANTHER" id="PTHR34408:SF1">
    <property type="entry name" value="GLYCOSYL HYDROLASE FAMILY 19 DOMAIN-CONTAINING PROTEIN HI_1415"/>
    <property type="match status" value="1"/>
</dbReference>
<dbReference type="InterPro" id="IPR052354">
    <property type="entry name" value="Cell_Wall_Dynamics_Protein"/>
</dbReference>
<dbReference type="EMBL" id="LDZF01000048">
    <property type="protein sequence ID" value="KMK08167.1"/>
    <property type="molecule type" value="Genomic_DNA"/>
</dbReference>
<gene>
    <name evidence="2" type="ORF">ABW06_24815</name>
</gene>
<feature type="domain" description="Glycoside hydrolase family 19 catalytic" evidence="1">
    <location>
        <begin position="106"/>
        <end position="170"/>
    </location>
</feature>
<dbReference type="GO" id="GO:0006032">
    <property type="term" value="P:chitin catabolic process"/>
    <property type="evidence" value="ECO:0007669"/>
    <property type="project" value="InterPro"/>
</dbReference>
<accession>A0A0J5NIF5</accession>
<reference evidence="2 3" key="1">
    <citation type="submission" date="2015-05" db="EMBL/GenBank/DDBJ databases">
        <title>Genome sequences of Pluralibacter gergoviae.</title>
        <authorList>
            <person name="Greninger A.L."/>
            <person name="Miller S."/>
        </authorList>
    </citation>
    <scope>NUCLEOTIDE SEQUENCE [LARGE SCALE GENOMIC DNA]</scope>
    <source>
        <strain evidence="2 3">JS81F13</strain>
    </source>
</reference>
<dbReference type="GO" id="GO:0004568">
    <property type="term" value="F:chitinase activity"/>
    <property type="evidence" value="ECO:0007669"/>
    <property type="project" value="InterPro"/>
</dbReference>
<dbReference type="Proteomes" id="UP000036196">
    <property type="component" value="Unassembled WGS sequence"/>
</dbReference>
<name>A0A0J5NIF5_PLUGE</name>